<dbReference type="AlphaFoldDB" id="A0AB39UTD7"/>
<keyword evidence="4 5" id="KW-0472">Membrane</keyword>
<evidence type="ECO:0000256" key="2">
    <source>
        <dbReference type="ARBA" id="ARBA00022692"/>
    </source>
</evidence>
<dbReference type="Gene3D" id="1.20.1300.10">
    <property type="entry name" value="Fumarate reductase/succinate dehydrogenase, transmembrane subunit"/>
    <property type="match status" value="1"/>
</dbReference>
<keyword evidence="3 5" id="KW-1133">Transmembrane helix</keyword>
<keyword evidence="1" id="KW-1003">Cell membrane</keyword>
<dbReference type="GO" id="GO:0006106">
    <property type="term" value="P:fumarate metabolic process"/>
    <property type="evidence" value="ECO:0007669"/>
    <property type="project" value="InterPro"/>
</dbReference>
<dbReference type="InterPro" id="IPR003418">
    <property type="entry name" value="Fumarate_red_D"/>
</dbReference>
<keyword evidence="6" id="KW-0560">Oxidoreductase</keyword>
<reference evidence="6" key="1">
    <citation type="submission" date="2024-05" db="EMBL/GenBank/DDBJ databases">
        <title>Genome sequencing of novel strain.</title>
        <authorList>
            <person name="Ganbat D."/>
            <person name="Ganbat S."/>
            <person name="Lee S.-J."/>
        </authorList>
    </citation>
    <scope>NUCLEOTIDE SEQUENCE</scope>
    <source>
        <strain evidence="6">SMD15-11</strain>
    </source>
</reference>
<sequence>MKWKHNEPFFWGLFGAGGVVSAFVVPALVLALGLLGPLGLSGDTLTYAHMKALVDQPLIALILWGVVALTLWHCAHRVFHGLHDLGFHPGAVARVFTYGVAALVTVVLPLYLF</sequence>
<dbReference type="KEGG" id="tcd:AAIA72_12095"/>
<evidence type="ECO:0000256" key="3">
    <source>
        <dbReference type="ARBA" id="ARBA00022989"/>
    </source>
</evidence>
<evidence type="ECO:0000256" key="1">
    <source>
        <dbReference type="ARBA" id="ARBA00022475"/>
    </source>
</evidence>
<accession>A0AB39UTD7</accession>
<dbReference type="EMBL" id="CP154858">
    <property type="protein sequence ID" value="XDT71543.1"/>
    <property type="molecule type" value="Genomic_DNA"/>
</dbReference>
<keyword evidence="2 5" id="KW-0812">Transmembrane</keyword>
<dbReference type="GO" id="GO:0008177">
    <property type="term" value="F:succinate dehydrogenase (quinone) activity"/>
    <property type="evidence" value="ECO:0007669"/>
    <property type="project" value="UniProtKB-EC"/>
</dbReference>
<feature type="transmembrane region" description="Helical" evidence="5">
    <location>
        <begin position="58"/>
        <end position="79"/>
    </location>
</feature>
<feature type="transmembrane region" description="Helical" evidence="5">
    <location>
        <begin position="91"/>
        <end position="112"/>
    </location>
</feature>
<proteinExistence type="predicted"/>
<evidence type="ECO:0000256" key="5">
    <source>
        <dbReference type="SAM" id="Phobius"/>
    </source>
</evidence>
<dbReference type="RefSeq" id="WP_369600579.1">
    <property type="nucleotide sequence ID" value="NZ_CP154858.1"/>
</dbReference>
<organism evidence="6">
    <name type="scientific">Thermohahella caldifontis</name>
    <dbReference type="NCBI Taxonomy" id="3142973"/>
    <lineage>
        <taxon>Bacteria</taxon>
        <taxon>Pseudomonadati</taxon>
        <taxon>Pseudomonadota</taxon>
        <taxon>Gammaproteobacteria</taxon>
        <taxon>Oceanospirillales</taxon>
        <taxon>Hahellaceae</taxon>
        <taxon>Thermohahella</taxon>
    </lineage>
</organism>
<dbReference type="NCBIfam" id="NF003977">
    <property type="entry name" value="PRK05470.1-1"/>
    <property type="match status" value="1"/>
</dbReference>
<name>A0AB39UTD7_9GAMM</name>
<dbReference type="Pfam" id="PF02313">
    <property type="entry name" value="Fumarate_red_D"/>
    <property type="match status" value="1"/>
</dbReference>
<feature type="transmembrane region" description="Helical" evidence="5">
    <location>
        <begin position="12"/>
        <end position="38"/>
    </location>
</feature>
<evidence type="ECO:0000256" key="4">
    <source>
        <dbReference type="ARBA" id="ARBA00023136"/>
    </source>
</evidence>
<dbReference type="EC" id="1.3.5.1" evidence="6"/>
<gene>
    <name evidence="6" type="primary">frdD</name>
    <name evidence="6" type="ORF">AAIA72_12095</name>
</gene>
<dbReference type="InterPro" id="IPR034804">
    <property type="entry name" value="SQR/QFR_C/D"/>
</dbReference>
<evidence type="ECO:0000313" key="6">
    <source>
        <dbReference type="EMBL" id="XDT71543.1"/>
    </source>
</evidence>
<dbReference type="GO" id="GO:0016020">
    <property type="term" value="C:membrane"/>
    <property type="evidence" value="ECO:0007669"/>
    <property type="project" value="InterPro"/>
</dbReference>
<protein>
    <submittedName>
        <fullName evidence="6">Fumarate reductase subunit FrdD</fullName>
        <ecNumber evidence="6">1.3.5.1</ecNumber>
    </submittedName>
</protein>
<dbReference type="SUPFAM" id="SSF81343">
    <property type="entry name" value="Fumarate reductase respiratory complex transmembrane subunits"/>
    <property type="match status" value="1"/>
</dbReference>